<dbReference type="EMBL" id="JBDKWZ010000007">
    <property type="protein sequence ID" value="MEN7549031.1"/>
    <property type="molecule type" value="Genomic_DNA"/>
</dbReference>
<keyword evidence="1" id="KW-0472">Membrane</keyword>
<evidence type="ECO:0000313" key="2">
    <source>
        <dbReference type="EMBL" id="MEN7549031.1"/>
    </source>
</evidence>
<dbReference type="Proteomes" id="UP001403385">
    <property type="component" value="Unassembled WGS sequence"/>
</dbReference>
<accession>A0AAW9S7P6</accession>
<evidence type="ECO:0000313" key="3">
    <source>
        <dbReference type="Proteomes" id="UP001403385"/>
    </source>
</evidence>
<keyword evidence="1" id="KW-0812">Transmembrane</keyword>
<dbReference type="AlphaFoldDB" id="A0AAW9S7P6"/>
<evidence type="ECO:0000256" key="1">
    <source>
        <dbReference type="SAM" id="Phobius"/>
    </source>
</evidence>
<gene>
    <name evidence="2" type="ORF">AAG747_13995</name>
</gene>
<keyword evidence="3" id="KW-1185">Reference proteome</keyword>
<sequence>MPEDLHNLIKAIKEFGLLQVVAAILVFTLLQQRVVLGKAFANLLNAVSLGIKALVDYTLLELINRLSEIYELMNKLENEFNCMRVAILKIHGKLNIDENLRLSIHTEITGKYENGEIVQPLKPQRQNQRLNDQSLGYFREMMQSEEKDLYLPDVEKMPAGQAKLDLLSTDAKAVYHLYLRAKPNLIYTLILVFNRKDPLTAIDRTKVRNLAHQIRKLLK</sequence>
<keyword evidence="1" id="KW-1133">Transmembrane helix</keyword>
<name>A0AAW9S7P6_9BACT</name>
<comment type="caution">
    <text evidence="2">The sequence shown here is derived from an EMBL/GenBank/DDBJ whole genome shotgun (WGS) entry which is preliminary data.</text>
</comment>
<protein>
    <submittedName>
        <fullName evidence="2">Uncharacterized protein</fullName>
    </submittedName>
</protein>
<organism evidence="2 3">
    <name type="scientific">Rapidithrix thailandica</name>
    <dbReference type="NCBI Taxonomy" id="413964"/>
    <lineage>
        <taxon>Bacteria</taxon>
        <taxon>Pseudomonadati</taxon>
        <taxon>Bacteroidota</taxon>
        <taxon>Cytophagia</taxon>
        <taxon>Cytophagales</taxon>
        <taxon>Flammeovirgaceae</taxon>
        <taxon>Rapidithrix</taxon>
    </lineage>
</organism>
<reference evidence="2 3" key="1">
    <citation type="submission" date="2024-04" db="EMBL/GenBank/DDBJ databases">
        <title>Novel genus in family Flammeovirgaceae.</title>
        <authorList>
            <person name="Nguyen T.H."/>
            <person name="Vuong T.Q."/>
            <person name="Le H."/>
            <person name="Kim S.-G."/>
        </authorList>
    </citation>
    <scope>NUCLEOTIDE SEQUENCE [LARGE SCALE GENOMIC DNA]</scope>
    <source>
        <strain evidence="2 3">JCM 23209</strain>
    </source>
</reference>
<dbReference type="RefSeq" id="WP_346821803.1">
    <property type="nucleotide sequence ID" value="NZ_JBDKWZ010000007.1"/>
</dbReference>
<feature type="transmembrane region" description="Helical" evidence="1">
    <location>
        <begin position="12"/>
        <end position="30"/>
    </location>
</feature>
<proteinExistence type="predicted"/>